<dbReference type="InterPro" id="IPR058511">
    <property type="entry name" value="DUF8198"/>
</dbReference>
<evidence type="ECO:0000313" key="3">
    <source>
        <dbReference type="Proteomes" id="UP000285310"/>
    </source>
</evidence>
<dbReference type="AlphaFoldDB" id="A0A423PI14"/>
<dbReference type="InterPro" id="IPR058063">
    <property type="entry name" value="FFLEE_fam"/>
</dbReference>
<dbReference type="EMBL" id="AYKG01000049">
    <property type="protein sequence ID" value="ROO25278.1"/>
    <property type="molecule type" value="Genomic_DNA"/>
</dbReference>
<gene>
    <name evidence="2" type="ORF">SAJA_13210</name>
</gene>
<keyword evidence="3" id="KW-1185">Reference proteome</keyword>
<evidence type="ECO:0000313" key="2">
    <source>
        <dbReference type="EMBL" id="ROO25278.1"/>
    </source>
</evidence>
<dbReference type="OrthoDB" id="7957365at2"/>
<proteinExistence type="predicted"/>
<accession>A0A423PI14</accession>
<name>A0A423PI14_9GAMM</name>
<evidence type="ECO:0000259" key="1">
    <source>
        <dbReference type="Pfam" id="PF26621"/>
    </source>
</evidence>
<dbReference type="Pfam" id="PF26621">
    <property type="entry name" value="DUF8198"/>
    <property type="match status" value="1"/>
</dbReference>
<protein>
    <recommendedName>
        <fullName evidence="1">DUF8198 domain-containing protein</fullName>
    </recommendedName>
</protein>
<feature type="domain" description="DUF8198" evidence="1">
    <location>
        <begin position="27"/>
        <end position="223"/>
    </location>
</feature>
<organism evidence="2 3">
    <name type="scientific">Salinisphaera japonica YTM-1</name>
    <dbReference type="NCBI Taxonomy" id="1209778"/>
    <lineage>
        <taxon>Bacteria</taxon>
        <taxon>Pseudomonadati</taxon>
        <taxon>Pseudomonadota</taxon>
        <taxon>Gammaproteobacteria</taxon>
        <taxon>Salinisphaerales</taxon>
        <taxon>Salinisphaeraceae</taxon>
        <taxon>Salinisphaera</taxon>
    </lineage>
</organism>
<comment type="caution">
    <text evidence="2">The sequence shown here is derived from an EMBL/GenBank/DDBJ whole genome shotgun (WGS) entry which is preliminary data.</text>
</comment>
<reference evidence="2 3" key="1">
    <citation type="submission" date="2013-10" db="EMBL/GenBank/DDBJ databases">
        <title>Salinisphaera japonica YTM-1 Genome Sequencing.</title>
        <authorList>
            <person name="Lai Q."/>
            <person name="Li C."/>
            <person name="Shao Z."/>
        </authorList>
    </citation>
    <scope>NUCLEOTIDE SEQUENCE [LARGE SCALE GENOMIC DNA]</scope>
    <source>
        <strain evidence="2 3">YTM-1</strain>
    </source>
</reference>
<sequence length="229" mass="25875">MSAHDRSLAAALADLRAIKQQIAAHPAPGFAERFAELRAWQSERVAAFHAERAARHDGHALLVFLTRRFYVEADWSELISRPERMAGAVDKIVAQDRPLVIAIELQTAAERLDMAMTETLIAQDWPLSARSYIRAFRRVDARDIRMQQMAWLEELLDWVAGYADNRATAWAFKLARKPAHTLGLGRTYDFLAEGFSAMRTPPDLRAGVHDVIAAQRARLARLLGERDTF</sequence>
<dbReference type="Proteomes" id="UP000285310">
    <property type="component" value="Unassembled WGS sequence"/>
</dbReference>
<dbReference type="RefSeq" id="WP_123659102.1">
    <property type="nucleotide sequence ID" value="NZ_AYKG01000049.1"/>
</dbReference>
<dbReference type="NCBIfam" id="NF047641">
    <property type="entry name" value="FFLEE_fam"/>
    <property type="match status" value="1"/>
</dbReference>
<dbReference type="InParanoid" id="A0A423PI14"/>